<dbReference type="EMBL" id="JAKKPZ010000854">
    <property type="protein sequence ID" value="KAI1691885.1"/>
    <property type="molecule type" value="Genomic_DNA"/>
</dbReference>
<feature type="compositionally biased region" description="Basic and acidic residues" evidence="1">
    <location>
        <begin position="1"/>
        <end position="11"/>
    </location>
</feature>
<accession>A0AAD4MFB7</accession>
<reference evidence="2" key="1">
    <citation type="submission" date="2022-01" db="EMBL/GenBank/DDBJ databases">
        <title>Genome Sequence Resource for Two Populations of Ditylenchus destructor, the Migratory Endoparasitic Phytonematode.</title>
        <authorList>
            <person name="Zhang H."/>
            <person name="Lin R."/>
            <person name="Xie B."/>
        </authorList>
    </citation>
    <scope>NUCLEOTIDE SEQUENCE</scope>
    <source>
        <strain evidence="2">BazhouSP</strain>
    </source>
</reference>
<evidence type="ECO:0000313" key="3">
    <source>
        <dbReference type="Proteomes" id="UP001201812"/>
    </source>
</evidence>
<gene>
    <name evidence="2" type="ORF">DdX_21583</name>
</gene>
<sequence length="232" mass="24689">MEQPLTKRDPGGEGALRHPKRSPKRTSPLKRVRPSDIRRPTSAARMAAVTIPMATGIPPMSVAGASAGVHAVRGNAAHLADGGRRRDRAARFRFRLRRGLCAPSRDSRTARRCYSLRSKQHRTPYPEGAGPVATRYPVEQAAPSIPPDMPGQGVKIILRADHGMIAEKVEHALKFNATIADIVIGKDDAFMARGLDAGNDACDLSVPGASGGGYMANDGTPGTGMGREDIGR</sequence>
<feature type="region of interest" description="Disordered" evidence="1">
    <location>
        <begin position="1"/>
        <end position="43"/>
    </location>
</feature>
<name>A0AAD4MFB7_9BILA</name>
<comment type="caution">
    <text evidence="2">The sequence shown here is derived from an EMBL/GenBank/DDBJ whole genome shotgun (WGS) entry which is preliminary data.</text>
</comment>
<proteinExistence type="predicted"/>
<evidence type="ECO:0000256" key="1">
    <source>
        <dbReference type="SAM" id="MobiDB-lite"/>
    </source>
</evidence>
<dbReference type="Proteomes" id="UP001201812">
    <property type="component" value="Unassembled WGS sequence"/>
</dbReference>
<dbReference type="AlphaFoldDB" id="A0AAD4MFB7"/>
<evidence type="ECO:0000313" key="2">
    <source>
        <dbReference type="EMBL" id="KAI1691885.1"/>
    </source>
</evidence>
<feature type="region of interest" description="Disordered" evidence="1">
    <location>
        <begin position="213"/>
        <end position="232"/>
    </location>
</feature>
<protein>
    <submittedName>
        <fullName evidence="2">Uncharacterized protein</fullName>
    </submittedName>
</protein>
<feature type="compositionally biased region" description="Basic residues" evidence="1">
    <location>
        <begin position="17"/>
        <end position="32"/>
    </location>
</feature>
<keyword evidence="3" id="KW-1185">Reference proteome</keyword>
<organism evidence="2 3">
    <name type="scientific">Ditylenchus destructor</name>
    <dbReference type="NCBI Taxonomy" id="166010"/>
    <lineage>
        <taxon>Eukaryota</taxon>
        <taxon>Metazoa</taxon>
        <taxon>Ecdysozoa</taxon>
        <taxon>Nematoda</taxon>
        <taxon>Chromadorea</taxon>
        <taxon>Rhabditida</taxon>
        <taxon>Tylenchina</taxon>
        <taxon>Tylenchomorpha</taxon>
        <taxon>Sphaerularioidea</taxon>
        <taxon>Anguinidae</taxon>
        <taxon>Anguininae</taxon>
        <taxon>Ditylenchus</taxon>
    </lineage>
</organism>